<protein>
    <submittedName>
        <fullName evidence="2">NAD(P)/FAD-dependent oxidoreductase</fullName>
    </submittedName>
</protein>
<name>A0A9D2EGA2_9MICO</name>
<proteinExistence type="predicted"/>
<dbReference type="Proteomes" id="UP000824037">
    <property type="component" value="Unassembled WGS sequence"/>
</dbReference>
<dbReference type="PIRSF" id="PIRSF000332">
    <property type="entry name" value="FMO"/>
    <property type="match status" value="1"/>
</dbReference>
<dbReference type="InterPro" id="IPR036188">
    <property type="entry name" value="FAD/NAD-bd_sf"/>
</dbReference>
<dbReference type="EMBL" id="DXBY01000226">
    <property type="protein sequence ID" value="HIZ36737.1"/>
    <property type="molecule type" value="Genomic_DNA"/>
</dbReference>
<dbReference type="GO" id="GO:0050660">
    <property type="term" value="F:flavin adenine dinucleotide binding"/>
    <property type="evidence" value="ECO:0007669"/>
    <property type="project" value="InterPro"/>
</dbReference>
<reference evidence="2" key="2">
    <citation type="submission" date="2021-04" db="EMBL/GenBank/DDBJ databases">
        <authorList>
            <person name="Gilroy R."/>
        </authorList>
    </citation>
    <scope>NUCLEOTIDE SEQUENCE</scope>
    <source>
        <strain evidence="2">ChiGjej4B4-7305</strain>
    </source>
</reference>
<sequence length="353" mass="38577">MTRLVIVGGGQSGLAAARAARDRGWEPVVLEAGPDPVGSWPDYYDSLHLFSPRRFSSFPGYLFPGPADSYPARQEVVDYLRGYSQWLDVEIRTGARVTEVTRDRDQGFTTHLADGNVVSGDALVAASGSFGNPHLPAIPGAEQFGGQILHVADYRSPEPFAGLRVLVVGAGNSAVQVGHELAQVTDASLAVRQPVQLVSQRVAGRDLHWWFRLTRADLLPPRVLQRLVRGTLVIDSGHYQEALRRGNLPQRQIFTAFTPDGVRWPDGSQEPVDAVIFATGYRPYLPYLQSLGALDATGAPRHQSGISTVQPGLAYLGLEFQRTFSSNTLRGVHRDAHFVIDALAQQRRRVLVG</sequence>
<gene>
    <name evidence="2" type="ORF">H9815_13265</name>
</gene>
<reference evidence="2" key="1">
    <citation type="journal article" date="2021" name="PeerJ">
        <title>Extensive microbial diversity within the chicken gut microbiome revealed by metagenomics and culture.</title>
        <authorList>
            <person name="Gilroy R."/>
            <person name="Ravi A."/>
            <person name="Getino M."/>
            <person name="Pursley I."/>
            <person name="Horton D.L."/>
            <person name="Alikhan N.F."/>
            <person name="Baker D."/>
            <person name="Gharbi K."/>
            <person name="Hall N."/>
            <person name="Watson M."/>
            <person name="Adriaenssens E.M."/>
            <person name="Foster-Nyarko E."/>
            <person name="Jarju S."/>
            <person name="Secka A."/>
            <person name="Antonio M."/>
            <person name="Oren A."/>
            <person name="Chaudhuri R.R."/>
            <person name="La Ragione R."/>
            <person name="Hildebrand F."/>
            <person name="Pallen M.J."/>
        </authorList>
    </citation>
    <scope>NUCLEOTIDE SEQUENCE</scope>
    <source>
        <strain evidence="2">ChiGjej4B4-7305</strain>
    </source>
</reference>
<comment type="caution">
    <text evidence="2">The sequence shown here is derived from an EMBL/GenBank/DDBJ whole genome shotgun (WGS) entry which is preliminary data.</text>
</comment>
<evidence type="ECO:0000256" key="1">
    <source>
        <dbReference type="ARBA" id="ARBA00023002"/>
    </source>
</evidence>
<organism evidence="2 3">
    <name type="scientific">Candidatus Ruania gallistercoris</name>
    <dbReference type="NCBI Taxonomy" id="2838746"/>
    <lineage>
        <taxon>Bacteria</taxon>
        <taxon>Bacillati</taxon>
        <taxon>Actinomycetota</taxon>
        <taxon>Actinomycetes</taxon>
        <taxon>Micrococcales</taxon>
        <taxon>Ruaniaceae</taxon>
        <taxon>Ruania</taxon>
    </lineage>
</organism>
<accession>A0A9D2EGA2</accession>
<dbReference type="SUPFAM" id="SSF51905">
    <property type="entry name" value="FAD/NAD(P)-binding domain"/>
    <property type="match status" value="2"/>
</dbReference>
<dbReference type="AlphaFoldDB" id="A0A9D2EGA2"/>
<dbReference type="InterPro" id="IPR000960">
    <property type="entry name" value="Flavin_mOase"/>
</dbReference>
<dbReference type="PRINTS" id="PR00368">
    <property type="entry name" value="FADPNR"/>
</dbReference>
<dbReference type="PANTHER" id="PTHR43539">
    <property type="entry name" value="FLAVIN-BINDING MONOOXYGENASE-LIKE PROTEIN (AFU_ORTHOLOGUE AFUA_4G09220)"/>
    <property type="match status" value="1"/>
</dbReference>
<dbReference type="GO" id="GO:0004497">
    <property type="term" value="F:monooxygenase activity"/>
    <property type="evidence" value="ECO:0007669"/>
    <property type="project" value="TreeGrafter"/>
</dbReference>
<dbReference type="Pfam" id="PF13738">
    <property type="entry name" value="Pyr_redox_3"/>
    <property type="match status" value="1"/>
</dbReference>
<dbReference type="PRINTS" id="PR00469">
    <property type="entry name" value="PNDRDTASEII"/>
</dbReference>
<evidence type="ECO:0000313" key="3">
    <source>
        <dbReference type="Proteomes" id="UP000824037"/>
    </source>
</evidence>
<dbReference type="InterPro" id="IPR050982">
    <property type="entry name" value="Auxin_biosynth/cation_transpt"/>
</dbReference>
<evidence type="ECO:0000313" key="2">
    <source>
        <dbReference type="EMBL" id="HIZ36737.1"/>
    </source>
</evidence>
<keyword evidence="1" id="KW-0560">Oxidoreductase</keyword>
<dbReference type="PANTHER" id="PTHR43539:SF78">
    <property type="entry name" value="FLAVIN-CONTAINING MONOOXYGENASE"/>
    <property type="match status" value="1"/>
</dbReference>
<dbReference type="Gene3D" id="3.50.50.60">
    <property type="entry name" value="FAD/NAD(P)-binding domain"/>
    <property type="match status" value="1"/>
</dbReference>
<dbReference type="GO" id="GO:0050661">
    <property type="term" value="F:NADP binding"/>
    <property type="evidence" value="ECO:0007669"/>
    <property type="project" value="InterPro"/>
</dbReference>